<dbReference type="PANTHER" id="PTHR33375:SF1">
    <property type="entry name" value="CHROMOSOME-PARTITIONING PROTEIN PARB-RELATED"/>
    <property type="match status" value="1"/>
</dbReference>
<sequence length="456" mass="51818">MIKTVRISDIRPAPYNPRRISEEQFAKLQESLRVIGFTVPILVNSKNSIIIAGHQRTKAATAIGYTEVPAILVSNVSSGDEIKFNQLHNGVDAQRGFECYVNTEGFKLGKFIDIEATRFTVKKAGATYVKEICRMLLKYGNVLSCVICRGEVLIGTNYVRACELLGMTPRCYIIEDSLFDQAFDYMKADYGEYSYDAIEKSTYVQGLAQMHRNLTKGDLKKRNKSTLYENYVIPYLMSSEAESILDFGCGKGAYITHLMKNYEWAVGVEFFNNNGSQINVSMGNRQIDHLIEYLTKEKTFDVVVCDSVLNSVDSVKAEKSVMACLNLFCKNKLFISGRPLKAVLDKLGHSKDKSARKYVSYLDGDNFTGDYRKGNWYFQHFHDKEGIKQLLESSGFKIERMTYMTYGDSWQVEAVKVRDLSRQEHIDGVDFEFNLPLPGGKSYQRNEDVKRILGLI</sequence>
<dbReference type="Pfam" id="PF13489">
    <property type="entry name" value="Methyltransf_23"/>
    <property type="match status" value="1"/>
</dbReference>
<dbReference type="InterPro" id="IPR050336">
    <property type="entry name" value="Chromosome_partition/occlusion"/>
</dbReference>
<dbReference type="SUPFAM" id="SSF53335">
    <property type="entry name" value="S-adenosyl-L-methionine-dependent methyltransferases"/>
    <property type="match status" value="1"/>
</dbReference>
<dbReference type="Gene3D" id="3.90.1530.10">
    <property type="entry name" value="Conserved hypothetical protein from pyrococcus furiosus pfu- 392566-001, ParB domain"/>
    <property type="match status" value="1"/>
</dbReference>
<dbReference type="GO" id="GO:0007059">
    <property type="term" value="P:chromosome segregation"/>
    <property type="evidence" value="ECO:0007669"/>
    <property type="project" value="TreeGrafter"/>
</dbReference>
<dbReference type="InterPro" id="IPR029063">
    <property type="entry name" value="SAM-dependent_MTases_sf"/>
</dbReference>
<dbReference type="GO" id="GO:0045881">
    <property type="term" value="P:positive regulation of sporulation resulting in formation of a cellular spore"/>
    <property type="evidence" value="ECO:0007669"/>
    <property type="project" value="TreeGrafter"/>
</dbReference>
<dbReference type="AlphaFoldDB" id="A0AAW6BZL3"/>
<evidence type="ECO:0000313" key="2">
    <source>
        <dbReference type="EMBL" id="MDB7905202.1"/>
    </source>
</evidence>
<dbReference type="Gene3D" id="3.40.50.150">
    <property type="entry name" value="Vaccinia Virus protein VP39"/>
    <property type="match status" value="1"/>
</dbReference>
<dbReference type="GO" id="GO:0005694">
    <property type="term" value="C:chromosome"/>
    <property type="evidence" value="ECO:0007669"/>
    <property type="project" value="TreeGrafter"/>
</dbReference>
<dbReference type="Pfam" id="PF02195">
    <property type="entry name" value="ParB_N"/>
    <property type="match status" value="1"/>
</dbReference>
<dbReference type="InterPro" id="IPR036086">
    <property type="entry name" value="ParB/Sulfiredoxin_sf"/>
</dbReference>
<dbReference type="SMART" id="SM00470">
    <property type="entry name" value="ParB"/>
    <property type="match status" value="1"/>
</dbReference>
<dbReference type="Proteomes" id="UP001211006">
    <property type="component" value="Unassembled WGS sequence"/>
</dbReference>
<comment type="caution">
    <text evidence="2">The sequence shown here is derived from an EMBL/GenBank/DDBJ whole genome shotgun (WGS) entry which is preliminary data.</text>
</comment>
<evidence type="ECO:0000313" key="3">
    <source>
        <dbReference type="Proteomes" id="UP001211006"/>
    </source>
</evidence>
<name>A0AAW6BZL3_FLAPL</name>
<evidence type="ECO:0000259" key="1">
    <source>
        <dbReference type="SMART" id="SM00470"/>
    </source>
</evidence>
<gene>
    <name evidence="2" type="ORF">PND83_04350</name>
</gene>
<feature type="domain" description="ParB-like N-terminal" evidence="1">
    <location>
        <begin position="3"/>
        <end position="90"/>
    </location>
</feature>
<dbReference type="InterPro" id="IPR003115">
    <property type="entry name" value="ParB_N"/>
</dbReference>
<dbReference type="PANTHER" id="PTHR33375">
    <property type="entry name" value="CHROMOSOME-PARTITIONING PROTEIN PARB-RELATED"/>
    <property type="match status" value="1"/>
</dbReference>
<dbReference type="CDD" id="cd16401">
    <property type="entry name" value="ParB_N_like_MT"/>
    <property type="match status" value="1"/>
</dbReference>
<proteinExistence type="predicted"/>
<reference evidence="2" key="1">
    <citation type="submission" date="2023-01" db="EMBL/GenBank/DDBJ databases">
        <title>Human gut microbiome strain richness.</title>
        <authorList>
            <person name="Chen-Liaw A."/>
        </authorList>
    </citation>
    <scope>NUCLEOTIDE SEQUENCE</scope>
    <source>
        <strain evidence="2">2225st1_A6_2225SCRN_200828</strain>
    </source>
</reference>
<dbReference type="SUPFAM" id="SSF110849">
    <property type="entry name" value="ParB/Sulfiredoxin"/>
    <property type="match status" value="1"/>
</dbReference>
<protein>
    <submittedName>
        <fullName evidence="2">ParB N-terminal domain-containing protein</fullName>
    </submittedName>
</protein>
<accession>A0AAW6BZL3</accession>
<organism evidence="2 3">
    <name type="scientific">Flavonifractor plautii</name>
    <name type="common">Fusobacterium plautii</name>
    <dbReference type="NCBI Taxonomy" id="292800"/>
    <lineage>
        <taxon>Bacteria</taxon>
        <taxon>Bacillati</taxon>
        <taxon>Bacillota</taxon>
        <taxon>Clostridia</taxon>
        <taxon>Eubacteriales</taxon>
        <taxon>Oscillospiraceae</taxon>
        <taxon>Flavonifractor</taxon>
    </lineage>
</organism>
<dbReference type="RefSeq" id="WP_196033279.1">
    <property type="nucleotide sequence ID" value="NZ_JADPFI010000216.1"/>
</dbReference>
<dbReference type="EMBL" id="JAQLWO010000003">
    <property type="protein sequence ID" value="MDB7905202.1"/>
    <property type="molecule type" value="Genomic_DNA"/>
</dbReference>